<comment type="subcellular location">
    <subcellularLocation>
        <location evidence="1">Membrane</location>
        <topology evidence="1">Multi-pass membrane protein</topology>
    </subcellularLocation>
</comment>
<evidence type="ECO:0000256" key="6">
    <source>
        <dbReference type="ARBA" id="ARBA00023136"/>
    </source>
</evidence>
<evidence type="ECO:0000256" key="2">
    <source>
        <dbReference type="ARBA" id="ARBA00022448"/>
    </source>
</evidence>
<dbReference type="Proteomes" id="UP000309038">
    <property type="component" value="Unassembled WGS sequence"/>
</dbReference>
<comment type="caution">
    <text evidence="8">The sequence shown here is derived from an EMBL/GenBank/DDBJ whole genome shotgun (WGS) entry which is preliminary data.</text>
</comment>
<evidence type="ECO:0000256" key="4">
    <source>
        <dbReference type="ARBA" id="ARBA00022989"/>
    </source>
</evidence>
<dbReference type="GO" id="GO:0140107">
    <property type="term" value="F:high-affinity potassium ion transmembrane transporter activity"/>
    <property type="evidence" value="ECO:0007669"/>
    <property type="project" value="TreeGrafter"/>
</dbReference>
<dbReference type="AlphaFoldDB" id="A0A4S4KEG0"/>
<keyword evidence="5" id="KW-0406">Ion transport</keyword>
<dbReference type="GO" id="GO:0030007">
    <property type="term" value="P:intracellular potassium ion homeostasis"/>
    <property type="evidence" value="ECO:0007669"/>
    <property type="project" value="TreeGrafter"/>
</dbReference>
<evidence type="ECO:0000256" key="5">
    <source>
        <dbReference type="ARBA" id="ARBA00023065"/>
    </source>
</evidence>
<keyword evidence="2" id="KW-0813">Transport</keyword>
<feature type="transmembrane region" description="Helical" evidence="7">
    <location>
        <begin position="83"/>
        <end position="101"/>
    </location>
</feature>
<dbReference type="EMBL" id="SGPJ01000227">
    <property type="protein sequence ID" value="THG96544.1"/>
    <property type="molecule type" value="Genomic_DNA"/>
</dbReference>
<dbReference type="PANTHER" id="PTHR31064:SF30">
    <property type="entry name" value="HIGH-AFFINITY POTASSIUM TRANSPORT PROTEIN-RELATED"/>
    <property type="match status" value="1"/>
</dbReference>
<dbReference type="GO" id="GO:1990573">
    <property type="term" value="P:potassium ion import across plasma membrane"/>
    <property type="evidence" value="ECO:0007669"/>
    <property type="project" value="TreeGrafter"/>
</dbReference>
<dbReference type="InterPro" id="IPR003445">
    <property type="entry name" value="Cat_transpt"/>
</dbReference>
<keyword evidence="9" id="KW-1185">Reference proteome</keyword>
<evidence type="ECO:0000313" key="9">
    <source>
        <dbReference type="Proteomes" id="UP000309038"/>
    </source>
</evidence>
<accession>A0A4S4KEG0</accession>
<gene>
    <name evidence="8" type="ORF">EW026_g5304</name>
</gene>
<reference evidence="8 9" key="1">
    <citation type="submission" date="2019-02" db="EMBL/GenBank/DDBJ databases">
        <title>Genome sequencing of the rare red list fungi Phlebia centrifuga.</title>
        <authorList>
            <person name="Buettner E."/>
            <person name="Kellner H."/>
        </authorList>
    </citation>
    <scope>NUCLEOTIDE SEQUENCE [LARGE SCALE GENOMIC DNA]</scope>
    <source>
        <strain evidence="8 9">DSM 108282</strain>
    </source>
</reference>
<feature type="transmembrane region" description="Helical" evidence="7">
    <location>
        <begin position="12"/>
        <end position="34"/>
    </location>
</feature>
<evidence type="ECO:0000313" key="8">
    <source>
        <dbReference type="EMBL" id="THG96544.1"/>
    </source>
</evidence>
<keyword evidence="4 7" id="KW-1133">Transmembrane helix</keyword>
<evidence type="ECO:0000256" key="7">
    <source>
        <dbReference type="SAM" id="Phobius"/>
    </source>
</evidence>
<evidence type="ECO:0000256" key="1">
    <source>
        <dbReference type="ARBA" id="ARBA00004141"/>
    </source>
</evidence>
<proteinExistence type="predicted"/>
<keyword evidence="6 7" id="KW-0472">Membrane</keyword>
<keyword evidence="3 7" id="KW-0812">Transmembrane</keyword>
<dbReference type="GO" id="GO:0005886">
    <property type="term" value="C:plasma membrane"/>
    <property type="evidence" value="ECO:0007669"/>
    <property type="project" value="TreeGrafter"/>
</dbReference>
<dbReference type="Pfam" id="PF02386">
    <property type="entry name" value="TrkH"/>
    <property type="match status" value="1"/>
</dbReference>
<name>A0A4S4KEG0_9APHY</name>
<protein>
    <submittedName>
        <fullName evidence="8">Uncharacterized protein</fullName>
    </submittedName>
</protein>
<sequence>MSLRYMALDFLSFLVIAYFVLVQLISIVLIAPWLSTTHKYDELFASQSRLVNKSWFIAFQIMGSYTGGGMSLVDAGMVPFQQAYLMIFAMLFAILAGNHGLPIL</sequence>
<organism evidence="8 9">
    <name type="scientific">Hermanssonia centrifuga</name>
    <dbReference type="NCBI Taxonomy" id="98765"/>
    <lineage>
        <taxon>Eukaryota</taxon>
        <taxon>Fungi</taxon>
        <taxon>Dikarya</taxon>
        <taxon>Basidiomycota</taxon>
        <taxon>Agaricomycotina</taxon>
        <taxon>Agaricomycetes</taxon>
        <taxon>Polyporales</taxon>
        <taxon>Meruliaceae</taxon>
        <taxon>Hermanssonia</taxon>
    </lineage>
</organism>
<evidence type="ECO:0000256" key="3">
    <source>
        <dbReference type="ARBA" id="ARBA00022692"/>
    </source>
</evidence>
<dbReference type="InterPro" id="IPR051143">
    <property type="entry name" value="TrkH_K-transport"/>
</dbReference>
<dbReference type="PANTHER" id="PTHR31064">
    <property type="entry name" value="POTASSIUM TRANSPORT PROTEIN DDB_G0292412-RELATED"/>
    <property type="match status" value="1"/>
</dbReference>
<feature type="transmembrane region" description="Helical" evidence="7">
    <location>
        <begin position="54"/>
        <end position="76"/>
    </location>
</feature>